<keyword evidence="6" id="KW-1185">Reference proteome</keyword>
<dbReference type="GO" id="GO:0006637">
    <property type="term" value="P:acyl-CoA metabolic process"/>
    <property type="evidence" value="ECO:0007669"/>
    <property type="project" value="InterPro"/>
</dbReference>
<evidence type="ECO:0000313" key="6">
    <source>
        <dbReference type="Proteomes" id="UP000643405"/>
    </source>
</evidence>
<comment type="caution">
    <text evidence="5">The sequence shown here is derived from an EMBL/GenBank/DDBJ whole genome shotgun (WGS) entry which is preliminary data.</text>
</comment>
<evidence type="ECO:0000256" key="2">
    <source>
        <dbReference type="ARBA" id="ARBA00022801"/>
    </source>
</evidence>
<reference evidence="5" key="1">
    <citation type="submission" date="2020-09" db="EMBL/GenBank/DDBJ databases">
        <title>Genome seq and assembly of Tianweitania sp.</title>
        <authorList>
            <person name="Chhetri G."/>
        </authorList>
    </citation>
    <scope>NUCLEOTIDE SEQUENCE</scope>
    <source>
        <strain evidence="5">Rool2</strain>
    </source>
</reference>
<sequence length="273" mass="29826">MTTDPTLAEMLEVRQVGNNRFEGLCGPGSPGRGFGGHTMALGLRAGQQTVSEDRSIHALHARFVRPVVPAEPMEFIVSPEGDSRSFSRRSVVGLQAGKERIALFLTFIEPDSKAPDFSASMPQVPPPENLTGWFIGPIEIRSVEGQSVKTGTLPDPSRQRIWHRAANMAGESQSLHDCALAYLSDVTQLWLTVSVNRLSFAHKSQMLASIEHSMWFHRPTRTCEWQLYDQFCPSTSAGTGLVQGQIYDAAGRAVATVVQNGMLRNVVPLAPGE</sequence>
<dbReference type="Proteomes" id="UP000643405">
    <property type="component" value="Unassembled WGS sequence"/>
</dbReference>
<proteinExistence type="inferred from homology"/>
<feature type="domain" description="Acyl-CoA thioesterase-like N-terminal HotDog" evidence="4">
    <location>
        <begin position="32"/>
        <end position="107"/>
    </location>
</feature>
<dbReference type="SUPFAM" id="SSF54637">
    <property type="entry name" value="Thioesterase/thiol ester dehydrase-isomerase"/>
    <property type="match status" value="2"/>
</dbReference>
<evidence type="ECO:0000259" key="3">
    <source>
        <dbReference type="Pfam" id="PF02551"/>
    </source>
</evidence>
<dbReference type="CDD" id="cd03444">
    <property type="entry name" value="Thioesterase_II_repeat1"/>
    <property type="match status" value="1"/>
</dbReference>
<organism evidence="5 6">
    <name type="scientific">Oryzicola mucosus</name>
    <dbReference type="NCBI Taxonomy" id="2767425"/>
    <lineage>
        <taxon>Bacteria</taxon>
        <taxon>Pseudomonadati</taxon>
        <taxon>Pseudomonadota</taxon>
        <taxon>Alphaproteobacteria</taxon>
        <taxon>Hyphomicrobiales</taxon>
        <taxon>Phyllobacteriaceae</taxon>
        <taxon>Oryzicola</taxon>
    </lineage>
</organism>
<name>A0A8J6PR14_9HYPH</name>
<dbReference type="Pfam" id="PF02551">
    <property type="entry name" value="Acyl_CoA_thio"/>
    <property type="match status" value="1"/>
</dbReference>
<dbReference type="InterPro" id="IPR029069">
    <property type="entry name" value="HotDog_dom_sf"/>
</dbReference>
<dbReference type="CDD" id="cd03445">
    <property type="entry name" value="Thioesterase_II_repeat2"/>
    <property type="match status" value="1"/>
</dbReference>
<dbReference type="Gene3D" id="2.40.160.210">
    <property type="entry name" value="Acyl-CoA thioesterase, double hotdog domain"/>
    <property type="match status" value="1"/>
</dbReference>
<dbReference type="EMBL" id="JACVVX010000012">
    <property type="protein sequence ID" value="MBD0417337.1"/>
    <property type="molecule type" value="Genomic_DNA"/>
</dbReference>
<evidence type="ECO:0000259" key="4">
    <source>
        <dbReference type="Pfam" id="PF13622"/>
    </source>
</evidence>
<dbReference type="PANTHER" id="PTHR11066">
    <property type="entry name" value="ACYL-COA THIOESTERASE"/>
    <property type="match status" value="1"/>
</dbReference>
<accession>A0A8J6PR14</accession>
<dbReference type="InterPro" id="IPR042171">
    <property type="entry name" value="Acyl-CoA_hotdog"/>
</dbReference>
<dbReference type="PANTHER" id="PTHR11066:SF34">
    <property type="entry name" value="ACYL-COENZYME A THIOESTERASE 8"/>
    <property type="match status" value="1"/>
</dbReference>
<dbReference type="InterPro" id="IPR003703">
    <property type="entry name" value="Acyl_CoA_thio"/>
</dbReference>
<dbReference type="InterPro" id="IPR025652">
    <property type="entry name" value="TesB_C"/>
</dbReference>
<dbReference type="GO" id="GO:0047617">
    <property type="term" value="F:fatty acyl-CoA hydrolase activity"/>
    <property type="evidence" value="ECO:0007669"/>
    <property type="project" value="InterPro"/>
</dbReference>
<protein>
    <submittedName>
        <fullName evidence="5">Thioesterase family protein</fullName>
    </submittedName>
</protein>
<dbReference type="InterPro" id="IPR049449">
    <property type="entry name" value="TesB_ACOT8-like_N"/>
</dbReference>
<dbReference type="AlphaFoldDB" id="A0A8J6PR14"/>
<evidence type="ECO:0000313" key="5">
    <source>
        <dbReference type="EMBL" id="MBD0417337.1"/>
    </source>
</evidence>
<dbReference type="Pfam" id="PF13622">
    <property type="entry name" value="4HBT_3"/>
    <property type="match status" value="1"/>
</dbReference>
<dbReference type="GO" id="GO:0009062">
    <property type="term" value="P:fatty acid catabolic process"/>
    <property type="evidence" value="ECO:0007669"/>
    <property type="project" value="TreeGrafter"/>
</dbReference>
<evidence type="ECO:0000256" key="1">
    <source>
        <dbReference type="ARBA" id="ARBA00006538"/>
    </source>
</evidence>
<gene>
    <name evidence="5" type="ORF">ICI42_22095</name>
</gene>
<keyword evidence="2" id="KW-0378">Hydrolase</keyword>
<feature type="domain" description="Acyl-CoA thioesterase 2 C-terminal" evidence="3">
    <location>
        <begin position="158"/>
        <end position="262"/>
    </location>
</feature>
<comment type="similarity">
    <text evidence="1">Belongs to the C/M/P thioester hydrolase family.</text>
</comment>